<feature type="compositionally biased region" description="Polar residues" evidence="1">
    <location>
        <begin position="356"/>
        <end position="369"/>
    </location>
</feature>
<feature type="compositionally biased region" description="Basic and acidic residues" evidence="1">
    <location>
        <begin position="316"/>
        <end position="330"/>
    </location>
</feature>
<sequence length="369" mass="41892">MAPAPDSITRMLPHDYKESRKIENIRNVWYPLLYQEMSRHWDLIKEGIKGFTRARDEMRSALVNYERDETADSIVHDFLDNTFPGALELIKQIDPYLNQFPSRVAQEAVMICDDDDDIRSVTMDIESGPSNYRHGESSMGPPPRPAAPLTPVTPAGLRDTGNQGDDSSSAVWNHPGSPSPDPAHGRLSLLQTAKRSLDVMEVESPQNPGSPTKKAKSTTGPQATEVTMDIELWEIEGKQYIFKDKRCGPGWFVVRCDPLDQRTQFEEHPLESNMAMKHFNEVACDDHDRTKKYTLDDIIREFTYRVNDDDELTEEKVKSANERLQREKKAQQGSAKKPRKGKERAAPVRFGAANRRQGTADTDESYQNK</sequence>
<reference evidence="2" key="1">
    <citation type="submission" date="2023-06" db="EMBL/GenBank/DDBJ databases">
        <authorList>
            <person name="Noh H."/>
        </authorList>
    </citation>
    <scope>NUCLEOTIDE SEQUENCE</scope>
    <source>
        <strain evidence="2">DUCC20226</strain>
    </source>
</reference>
<keyword evidence="3" id="KW-1185">Reference proteome</keyword>
<feature type="region of interest" description="Disordered" evidence="1">
    <location>
        <begin position="125"/>
        <end position="186"/>
    </location>
</feature>
<proteinExistence type="predicted"/>
<dbReference type="AlphaFoldDB" id="A0AAD9W4B0"/>
<name>A0AAD9W4B0_PHOAM</name>
<organism evidence="2 3">
    <name type="scientific">Phomopsis amygdali</name>
    <name type="common">Fusicoccum amygdali</name>
    <dbReference type="NCBI Taxonomy" id="1214568"/>
    <lineage>
        <taxon>Eukaryota</taxon>
        <taxon>Fungi</taxon>
        <taxon>Dikarya</taxon>
        <taxon>Ascomycota</taxon>
        <taxon>Pezizomycotina</taxon>
        <taxon>Sordariomycetes</taxon>
        <taxon>Sordariomycetidae</taxon>
        <taxon>Diaporthales</taxon>
        <taxon>Diaporthaceae</taxon>
        <taxon>Diaporthe</taxon>
    </lineage>
</organism>
<comment type="caution">
    <text evidence="2">The sequence shown here is derived from an EMBL/GenBank/DDBJ whole genome shotgun (WGS) entry which is preliminary data.</text>
</comment>
<dbReference type="EMBL" id="JAUJFL010000003">
    <property type="protein sequence ID" value="KAK2607629.1"/>
    <property type="molecule type" value="Genomic_DNA"/>
</dbReference>
<evidence type="ECO:0000313" key="2">
    <source>
        <dbReference type="EMBL" id="KAK2607629.1"/>
    </source>
</evidence>
<accession>A0AAD9W4B0</accession>
<feature type="region of interest" description="Disordered" evidence="1">
    <location>
        <begin position="316"/>
        <end position="369"/>
    </location>
</feature>
<evidence type="ECO:0000313" key="3">
    <source>
        <dbReference type="Proteomes" id="UP001265746"/>
    </source>
</evidence>
<gene>
    <name evidence="2" type="ORF">N8I77_006292</name>
</gene>
<dbReference type="Proteomes" id="UP001265746">
    <property type="component" value="Unassembled WGS sequence"/>
</dbReference>
<feature type="compositionally biased region" description="Polar residues" evidence="1">
    <location>
        <begin position="160"/>
        <end position="171"/>
    </location>
</feature>
<feature type="region of interest" description="Disordered" evidence="1">
    <location>
        <begin position="200"/>
        <end position="222"/>
    </location>
</feature>
<protein>
    <submittedName>
        <fullName evidence="2">Uncharacterized protein</fullName>
    </submittedName>
</protein>
<evidence type="ECO:0000256" key="1">
    <source>
        <dbReference type="SAM" id="MobiDB-lite"/>
    </source>
</evidence>